<evidence type="ECO:0008006" key="3">
    <source>
        <dbReference type="Google" id="ProtNLM"/>
    </source>
</evidence>
<organism evidence="1 2">
    <name type="scientific">Amycolatopsis acidicola</name>
    <dbReference type="NCBI Taxonomy" id="2596893"/>
    <lineage>
        <taxon>Bacteria</taxon>
        <taxon>Bacillati</taxon>
        <taxon>Actinomycetota</taxon>
        <taxon>Actinomycetes</taxon>
        <taxon>Pseudonocardiales</taxon>
        <taxon>Pseudonocardiaceae</taxon>
        <taxon>Amycolatopsis</taxon>
    </lineage>
</organism>
<proteinExistence type="predicted"/>
<dbReference type="RefSeq" id="WP_144761668.1">
    <property type="nucleotide sequence ID" value="NZ_VMNW02000010.1"/>
</dbReference>
<keyword evidence="2" id="KW-1185">Reference proteome</keyword>
<accession>A0A5N0VEC7</accession>
<dbReference type="EMBL" id="VMNW02000010">
    <property type="protein sequence ID" value="KAA9163201.1"/>
    <property type="molecule type" value="Genomic_DNA"/>
</dbReference>
<evidence type="ECO:0000313" key="2">
    <source>
        <dbReference type="Proteomes" id="UP000319769"/>
    </source>
</evidence>
<protein>
    <recommendedName>
        <fullName evidence="3">Translation initiation factor 2</fullName>
    </recommendedName>
</protein>
<gene>
    <name evidence="1" type="ORF">FPZ12_009345</name>
</gene>
<sequence length="550" mass="60038">MSNRGSPPPSFWPKVPVDRRFDHWVTVGFQRRVLVLVRTVATLTRLLDVLSLFEDDHRVQVVFTFDETRPAILGSGVSETLRALRATILPWEQAIATRFDLALAASENDDLHLIQAPLVLLPHGFGFQKFYPGTAVVAGMNPDRLIHDGQVIPAVLGLSHVAQREQLRRLTPDAAKRSLVVGDPCLDRILASRHRHDGYRTALGRRGRAVVTLASTWGPHSLLGTDPELPLRLVAQLPHDEVAVCAIMHPGITAAHSPWQLDHWLSQARRAGLRVIPPEAGWQAAVMGASCVITDEGSVALYAAAADRPLLLAGEPAPTTVPGSPMSTLVSRSPRLRHDEPLNAQIERAVAEHHPGEYSDVIDEAVSARGQSARILRSALYELMALPEPAGWPEFPPHPVPPQEKQEIAAFVAGTARQGDELRLVRHPVTTQEHTLDHRHIVAHATHATLRQVSSAAVVFTDLRVSEENHFREWATTTLRRWPEARVAAARLDDGRCLTMTRAGAVRESSLASADLDPLLAASLVYLGGAAATREIAIGARTVAVASRML</sequence>
<dbReference type="Proteomes" id="UP000319769">
    <property type="component" value="Unassembled WGS sequence"/>
</dbReference>
<evidence type="ECO:0000313" key="1">
    <source>
        <dbReference type="EMBL" id="KAA9163201.1"/>
    </source>
</evidence>
<name>A0A5N0VEC7_9PSEU</name>
<comment type="caution">
    <text evidence="1">The sequence shown here is derived from an EMBL/GenBank/DDBJ whole genome shotgun (WGS) entry which is preliminary data.</text>
</comment>
<dbReference type="OrthoDB" id="3661391at2"/>
<dbReference type="AlphaFoldDB" id="A0A5N0VEC7"/>
<reference evidence="1" key="1">
    <citation type="submission" date="2019-09" db="EMBL/GenBank/DDBJ databases">
        <authorList>
            <person name="Teo W.F.A."/>
            <person name="Duangmal K."/>
        </authorList>
    </citation>
    <scope>NUCLEOTIDE SEQUENCE [LARGE SCALE GENOMIC DNA]</scope>
    <source>
        <strain evidence="1">K81G1</strain>
    </source>
</reference>